<dbReference type="AlphaFoldDB" id="A0A9W4GNQ1"/>
<sequence length="194" mass="19615">MTTIRTGPAVRLGILPLALLAVLAAGCGTRTTQDGADGAGANRPSASAPAKPADFPCPGESTTPPPPPTTAPTSGPAVPPTDHYAENHGFMVPFTLHGKSRCDGLAAVARVKSALGPLSRRGDLDPGSTYAALSDLGYTKIDTYPLGTYGVAFDAEVDSSPLCVEGTVSQDTLAADAFGGYPDHIGCDRPTGGH</sequence>
<keyword evidence="4" id="KW-1185">Reference proteome</keyword>
<keyword evidence="2" id="KW-0732">Signal</keyword>
<feature type="region of interest" description="Disordered" evidence="1">
    <location>
        <begin position="33"/>
        <end position="80"/>
    </location>
</feature>
<dbReference type="EMBL" id="CAJSLV010000024">
    <property type="protein sequence ID" value="CAG6391573.1"/>
    <property type="molecule type" value="Genomic_DNA"/>
</dbReference>
<protein>
    <recommendedName>
        <fullName evidence="5">Lipoprotein</fullName>
    </recommendedName>
</protein>
<feature type="signal peptide" evidence="2">
    <location>
        <begin position="1"/>
        <end position="24"/>
    </location>
</feature>
<evidence type="ECO:0000313" key="4">
    <source>
        <dbReference type="Proteomes" id="UP001152519"/>
    </source>
</evidence>
<dbReference type="Proteomes" id="UP001152519">
    <property type="component" value="Unassembled WGS sequence"/>
</dbReference>
<evidence type="ECO:0008006" key="5">
    <source>
        <dbReference type="Google" id="ProtNLM"/>
    </source>
</evidence>
<reference evidence="3" key="1">
    <citation type="submission" date="2021-05" db="EMBL/GenBank/DDBJ databases">
        <authorList>
            <person name="Arsene-Ploetze F."/>
        </authorList>
    </citation>
    <scope>NUCLEOTIDE SEQUENCE</scope>
    <source>
        <strain evidence="3">DSM 42138</strain>
    </source>
</reference>
<evidence type="ECO:0000256" key="2">
    <source>
        <dbReference type="SAM" id="SignalP"/>
    </source>
</evidence>
<evidence type="ECO:0000256" key="1">
    <source>
        <dbReference type="SAM" id="MobiDB-lite"/>
    </source>
</evidence>
<proteinExistence type="predicted"/>
<feature type="chain" id="PRO_5040969382" description="Lipoprotein" evidence="2">
    <location>
        <begin position="25"/>
        <end position="194"/>
    </location>
</feature>
<evidence type="ECO:0000313" key="3">
    <source>
        <dbReference type="EMBL" id="CAG6391573.1"/>
    </source>
</evidence>
<accession>A0A9W4GNQ1</accession>
<dbReference type="RefSeq" id="WP_251485282.1">
    <property type="nucleotide sequence ID" value="NZ_CAJSLV010000024.1"/>
</dbReference>
<comment type="caution">
    <text evidence="3">The sequence shown here is derived from an EMBL/GenBank/DDBJ whole genome shotgun (WGS) entry which is preliminary data.</text>
</comment>
<gene>
    <name evidence="3" type="ORF">SCOCK_120209</name>
</gene>
<dbReference type="PROSITE" id="PS51257">
    <property type="entry name" value="PROKAR_LIPOPROTEIN"/>
    <property type="match status" value="1"/>
</dbReference>
<name>A0A9W4GNQ1_9ACTN</name>
<organism evidence="3 4">
    <name type="scientific">Actinacidiphila cocklensis</name>
    <dbReference type="NCBI Taxonomy" id="887465"/>
    <lineage>
        <taxon>Bacteria</taxon>
        <taxon>Bacillati</taxon>
        <taxon>Actinomycetota</taxon>
        <taxon>Actinomycetes</taxon>
        <taxon>Kitasatosporales</taxon>
        <taxon>Streptomycetaceae</taxon>
        <taxon>Actinacidiphila</taxon>
    </lineage>
</organism>